<dbReference type="PANTHER" id="PTHR33376">
    <property type="match status" value="1"/>
</dbReference>
<dbReference type="InterPro" id="IPR018389">
    <property type="entry name" value="DctP_fam"/>
</dbReference>
<evidence type="ECO:0000256" key="1">
    <source>
        <dbReference type="ARBA" id="ARBA00022729"/>
    </source>
</evidence>
<sequence length="338" mass="36959">MLAGLLATGAAFAEEPPIELDVLGGLAVISQYERLEKPFWIQRLPEITQGRVHARIQPFDRSGIAGQEVLRLLRLGVLSYGNILLGLAAAEEPELNAVDLPLLSPDIAALRRTVEAWRPWMEEVLRDRFGLEPLAVYSYPAQVLFCRDPFQGLEVAGRRIRTSSVGQSELVRALGGTPVVIPFAEIMPALRDGVVSCAITSVLAGQAIELQAKAPHVGRIGLSWGLSVFVANQAAWQDVPEDLRVRIRQGIGELERAIWEQADRESAVGPACGVGPAPCGAARPVPNAERAASQDDTRRRRLLTETIIPRWMERCGLQCARAWNRHMAPVIGVTAEIR</sequence>
<dbReference type="RefSeq" id="WP_305108238.1">
    <property type="nucleotide sequence ID" value="NZ_JAUTWS010000085.1"/>
</dbReference>
<accession>A0ABT9EAZ8</accession>
<dbReference type="Pfam" id="PF03480">
    <property type="entry name" value="DctP"/>
    <property type="match status" value="1"/>
</dbReference>
<protein>
    <submittedName>
        <fullName evidence="2">TRAP transporter substrate-binding protein DctP</fullName>
    </submittedName>
</protein>
<dbReference type="Gene3D" id="3.40.190.170">
    <property type="entry name" value="Bacterial extracellular solute-binding protein, family 7"/>
    <property type="match status" value="1"/>
</dbReference>
<dbReference type="InterPro" id="IPR038404">
    <property type="entry name" value="TRAP_DctP_sf"/>
</dbReference>
<dbReference type="PANTHER" id="PTHR33376:SF4">
    <property type="entry name" value="SIALIC ACID-BINDING PERIPLASMIC PROTEIN SIAP"/>
    <property type="match status" value="1"/>
</dbReference>
<dbReference type="NCBIfam" id="NF037995">
    <property type="entry name" value="TRAP_S1"/>
    <property type="match status" value="1"/>
</dbReference>
<name>A0ABT9EAZ8_9PROT</name>
<organism evidence="2 3">
    <name type="scientific">Paracraurococcus lichenis</name>
    <dbReference type="NCBI Taxonomy" id="3064888"/>
    <lineage>
        <taxon>Bacteria</taxon>
        <taxon>Pseudomonadati</taxon>
        <taxon>Pseudomonadota</taxon>
        <taxon>Alphaproteobacteria</taxon>
        <taxon>Acetobacterales</taxon>
        <taxon>Roseomonadaceae</taxon>
        <taxon>Paracraurococcus</taxon>
    </lineage>
</organism>
<evidence type="ECO:0000313" key="2">
    <source>
        <dbReference type="EMBL" id="MDO9713380.1"/>
    </source>
</evidence>
<dbReference type="Proteomes" id="UP001243009">
    <property type="component" value="Unassembled WGS sequence"/>
</dbReference>
<dbReference type="EMBL" id="JAUTWS010000085">
    <property type="protein sequence ID" value="MDO9713380.1"/>
    <property type="molecule type" value="Genomic_DNA"/>
</dbReference>
<keyword evidence="3" id="KW-1185">Reference proteome</keyword>
<evidence type="ECO:0000313" key="3">
    <source>
        <dbReference type="Proteomes" id="UP001243009"/>
    </source>
</evidence>
<comment type="caution">
    <text evidence="2">The sequence shown here is derived from an EMBL/GenBank/DDBJ whole genome shotgun (WGS) entry which is preliminary data.</text>
</comment>
<gene>
    <name evidence="2" type="primary">dctP</name>
    <name evidence="2" type="ORF">Q7A36_33940</name>
</gene>
<reference evidence="2 3" key="1">
    <citation type="submission" date="2023-08" db="EMBL/GenBank/DDBJ databases">
        <title>The draft genome sequence of Paracraurococcus sp. LOR1-02.</title>
        <authorList>
            <person name="Kingkaew E."/>
            <person name="Tanasupawat S."/>
        </authorList>
    </citation>
    <scope>NUCLEOTIDE SEQUENCE [LARGE SCALE GENOMIC DNA]</scope>
    <source>
        <strain evidence="2 3">LOR1-02</strain>
    </source>
</reference>
<proteinExistence type="predicted"/>
<keyword evidence="1" id="KW-0732">Signal</keyword>